<organism evidence="2 3">
    <name type="scientific">Clostridium hominis</name>
    <dbReference type="NCBI Taxonomy" id="2763036"/>
    <lineage>
        <taxon>Bacteria</taxon>
        <taxon>Bacillati</taxon>
        <taxon>Bacillota</taxon>
        <taxon>Clostridia</taxon>
        <taxon>Eubacteriales</taxon>
        <taxon>Clostridiaceae</taxon>
        <taxon>Clostridium</taxon>
    </lineage>
</organism>
<proteinExistence type="predicted"/>
<gene>
    <name evidence="2" type="ORF">H8S20_18280</name>
</gene>
<dbReference type="Gene3D" id="2.60.40.10">
    <property type="entry name" value="Immunoglobulins"/>
    <property type="match status" value="1"/>
</dbReference>
<dbReference type="Pfam" id="PF00092">
    <property type="entry name" value="VWA"/>
    <property type="match status" value="2"/>
</dbReference>
<dbReference type="RefSeq" id="WP_186861035.1">
    <property type="nucleotide sequence ID" value="NZ_JACOOO010000044.1"/>
</dbReference>
<protein>
    <submittedName>
        <fullName evidence="2">VWA domain-containing protein</fullName>
    </submittedName>
</protein>
<comment type="caution">
    <text evidence="2">The sequence shown here is derived from an EMBL/GenBank/DDBJ whole genome shotgun (WGS) entry which is preliminary data.</text>
</comment>
<dbReference type="PROSITE" id="PS50234">
    <property type="entry name" value="VWFA"/>
    <property type="match status" value="2"/>
</dbReference>
<dbReference type="PANTHER" id="PTHR10579">
    <property type="entry name" value="CALCIUM-ACTIVATED CHLORIDE CHANNEL REGULATOR"/>
    <property type="match status" value="1"/>
</dbReference>
<dbReference type="CDD" id="cd00198">
    <property type="entry name" value="vWFA"/>
    <property type="match status" value="2"/>
</dbReference>
<name>A0ABR7DH87_9CLOT</name>
<reference evidence="2 3" key="1">
    <citation type="submission" date="2020-08" db="EMBL/GenBank/DDBJ databases">
        <title>Genome public.</title>
        <authorList>
            <person name="Liu C."/>
            <person name="Sun Q."/>
        </authorList>
    </citation>
    <scope>NUCLEOTIDE SEQUENCE [LARGE SCALE GENOMIC DNA]</scope>
    <source>
        <strain evidence="2 3">NSJ-6</strain>
    </source>
</reference>
<dbReference type="SUPFAM" id="SSF53300">
    <property type="entry name" value="vWA-like"/>
    <property type="match status" value="2"/>
</dbReference>
<dbReference type="EMBL" id="JACOOO010000044">
    <property type="protein sequence ID" value="MBC5630805.1"/>
    <property type="molecule type" value="Genomic_DNA"/>
</dbReference>
<dbReference type="PANTHER" id="PTHR10579:SF43">
    <property type="entry name" value="ZINC FINGER (C3HC4-TYPE RING FINGER) FAMILY PROTEIN"/>
    <property type="match status" value="1"/>
</dbReference>
<evidence type="ECO:0000313" key="3">
    <source>
        <dbReference type="Proteomes" id="UP000596929"/>
    </source>
</evidence>
<keyword evidence="3" id="KW-1185">Reference proteome</keyword>
<dbReference type="InterPro" id="IPR051266">
    <property type="entry name" value="CLCR"/>
</dbReference>
<dbReference type="SMART" id="SM00327">
    <property type="entry name" value="VWA"/>
    <property type="match status" value="2"/>
</dbReference>
<feature type="domain" description="VWFA" evidence="1">
    <location>
        <begin position="80"/>
        <end position="310"/>
    </location>
</feature>
<dbReference type="InterPro" id="IPR002035">
    <property type="entry name" value="VWF_A"/>
</dbReference>
<accession>A0ABR7DH87</accession>
<dbReference type="Gene3D" id="3.40.50.410">
    <property type="entry name" value="von Willebrand factor, type A domain"/>
    <property type="match status" value="2"/>
</dbReference>
<feature type="domain" description="VWFA" evidence="1">
    <location>
        <begin position="680"/>
        <end position="854"/>
    </location>
</feature>
<dbReference type="InterPro" id="IPR036465">
    <property type="entry name" value="vWFA_dom_sf"/>
</dbReference>
<evidence type="ECO:0000313" key="2">
    <source>
        <dbReference type="EMBL" id="MBC5630805.1"/>
    </source>
</evidence>
<sequence>MKKLMRKTSVILSLIIMIGYININYLNVSADTIYNNVKKPDIKVEGPEILPRQPMEGQEIEIKYTLIPQPFQHNVPKSKEIVLVLDKSGSMKNDNKMTNLKIAAEKFIESLSKIDEKTGKPKVSDLKIGIIAYDKNGKIIQDLIQVTTADESLISNIDKLKKKIDGINADGGTNTGDDLRKGAYVLDKSDPNADKTIIFMGDGEPTYYTYTGWLQQKYYTTLDDTNKSVGGSGSSDTNGKCLEYATTIGGIIKSENYNVFSIGYGLGNENSSGNIKMKEIHKSMGGAIGGDNNTFFATDSGAIEQIFSQIADTLAKSYTFSDANLDIGLDDKFTAVDGFDINGVKVDPIVYELKDNYWYKAEPVEVIFKVKTNGSGDILLFSDNYNNSLEYKDINGNIVKVTIPNPIINIKPYNVEEEKKLLISTPEQINCLIGDNISYDINVKHPNVDKIIYENVKFDISEGLPTILESKNNELVKEFGRIIKGDDKKSSYSLKVLDEESITVDNGMTYELKGKYSYLAKENSAQKEVNDEISSNINIKRGQVRVKIIDSQGNNIDSNVTVKLKSRNIDISSTDIEDGYIIFDTLPTDNYEVILSSIPNGYEMPEINNTIVRLDYSNNSIGCEFVLKGEGITSVDVPSITANLESDKYIDVTLGEEVELVYAIDAKPFEYDKMSNESKDVVLLIDKTTGKKDNKFKDIKESIKDELIEDFVSNNNVKMGIVSFDGSGNNESLELTPNVGLLENFIDDIASDENAEQGNITNALLEANRLLNEGYSSNKSIIMITFEDIKYYESKIDEVIKNNYNIFSVCIKQNKHTGEESISKLHTLLKGEKENYIISENNGNDIKEEVIKRLKLRLESQLVNRYIIKDLKLKIDLGNDLEYIQNKDSKVIEINIPDLIYNLNKSEKMYYPDPISDIKIKMKPKKIGNIEFGKERIITYINIYNDVIKKKIEVPKITVNESITDLYHGLYGGIKDSTVNIMENESGFEMLPEKKVTFGAKFLVGGNSTKFNLNVDKDLENVLLENIKIYKTVKNGSSTTLQELTRENGTVIRATNRGGKNFDISIDNIKNSNSTSSEKTEIVVIYTGTTNKGSGTIKYKNTIEFSNDNKKDVIIKTEMNNSEPPDLF</sequence>
<dbReference type="Proteomes" id="UP000596929">
    <property type="component" value="Unassembled WGS sequence"/>
</dbReference>
<evidence type="ECO:0000259" key="1">
    <source>
        <dbReference type="PROSITE" id="PS50234"/>
    </source>
</evidence>
<dbReference type="InterPro" id="IPR013783">
    <property type="entry name" value="Ig-like_fold"/>
</dbReference>